<keyword evidence="6 8" id="KW-0675">Receptor</keyword>
<reference evidence="12" key="1">
    <citation type="submission" date="2019-07" db="EMBL/GenBank/DDBJ databases">
        <title>Annotation for the trematode Paragonimus miyazaki's.</title>
        <authorList>
            <person name="Choi Y.-J."/>
        </authorList>
    </citation>
    <scope>NUCLEOTIDE SEQUENCE</scope>
    <source>
        <strain evidence="12">Japan</strain>
    </source>
</reference>
<dbReference type="PANTHER" id="PTHR45695">
    <property type="entry name" value="LEUCOKININ RECEPTOR-RELATED"/>
    <property type="match status" value="1"/>
</dbReference>
<dbReference type="SUPFAM" id="SSF81321">
    <property type="entry name" value="Family A G protein-coupled receptor-like"/>
    <property type="match status" value="1"/>
</dbReference>
<dbReference type="PROSITE" id="PS50262">
    <property type="entry name" value="G_PROTEIN_RECEP_F1_2"/>
    <property type="match status" value="1"/>
</dbReference>
<dbReference type="InterPro" id="IPR000276">
    <property type="entry name" value="GPCR_Rhodpsn"/>
</dbReference>
<proteinExistence type="inferred from homology"/>
<feature type="region of interest" description="Disordered" evidence="9">
    <location>
        <begin position="275"/>
        <end position="317"/>
    </location>
</feature>
<feature type="compositionally biased region" description="Basic and acidic residues" evidence="9">
    <location>
        <begin position="289"/>
        <end position="304"/>
    </location>
</feature>
<keyword evidence="5 10" id="KW-0472">Membrane</keyword>
<dbReference type="EMBL" id="JTDE01000438">
    <property type="protein sequence ID" value="KAF7261250.1"/>
    <property type="molecule type" value="Genomic_DNA"/>
</dbReference>
<dbReference type="Gene3D" id="1.20.1070.10">
    <property type="entry name" value="Rhodopsin 7-helix transmembrane proteins"/>
    <property type="match status" value="2"/>
</dbReference>
<feature type="transmembrane region" description="Helical" evidence="10">
    <location>
        <begin position="486"/>
        <end position="509"/>
    </location>
</feature>
<keyword evidence="2 8" id="KW-0812">Transmembrane</keyword>
<evidence type="ECO:0000259" key="11">
    <source>
        <dbReference type="PROSITE" id="PS50262"/>
    </source>
</evidence>
<dbReference type="GO" id="GO:0004930">
    <property type="term" value="F:G protein-coupled receptor activity"/>
    <property type="evidence" value="ECO:0007669"/>
    <property type="project" value="UniProtKB-KW"/>
</dbReference>
<dbReference type="Proteomes" id="UP000822476">
    <property type="component" value="Unassembled WGS sequence"/>
</dbReference>
<evidence type="ECO:0000256" key="6">
    <source>
        <dbReference type="ARBA" id="ARBA00023170"/>
    </source>
</evidence>
<feature type="transmembrane region" description="Helical" evidence="10">
    <location>
        <begin position="28"/>
        <end position="55"/>
    </location>
</feature>
<name>A0A8S9Z6F4_9TREM</name>
<dbReference type="InterPro" id="IPR017452">
    <property type="entry name" value="GPCR_Rhodpsn_7TM"/>
</dbReference>
<dbReference type="PRINTS" id="PR00237">
    <property type="entry name" value="GPCRRHODOPSN"/>
</dbReference>
<feature type="transmembrane region" description="Helical" evidence="10">
    <location>
        <begin position="217"/>
        <end position="246"/>
    </location>
</feature>
<feature type="transmembrane region" description="Helical" evidence="10">
    <location>
        <begin position="446"/>
        <end position="466"/>
    </location>
</feature>
<dbReference type="PANTHER" id="PTHR45695:SF15">
    <property type="entry name" value="OPSIN RH2"/>
    <property type="match status" value="1"/>
</dbReference>
<evidence type="ECO:0000256" key="2">
    <source>
        <dbReference type="ARBA" id="ARBA00022692"/>
    </source>
</evidence>
<evidence type="ECO:0000256" key="10">
    <source>
        <dbReference type="SAM" id="Phobius"/>
    </source>
</evidence>
<dbReference type="Pfam" id="PF00001">
    <property type="entry name" value="7tm_1"/>
    <property type="match status" value="1"/>
</dbReference>
<feature type="domain" description="G-protein coupled receptors family 1 profile" evidence="11">
    <location>
        <begin position="47"/>
        <end position="509"/>
    </location>
</feature>
<sequence length="595" mass="66903">MTNPHAVFMPNITQTNILSSSQSKNHDIVKLITTCILVIIATVGLIGNGLVVWAFRCQVTQGIVSSLLILLLACLDFTSCAVGIPATIYLDIWSGQTVDWLCRLHMAFKGFIVPVSAFLLVLIALERFLLICFIPGIGLKRNHLRYAFVLILTVGILLAIPMGLHVQAVEVGHERDVLLELLLGAHQMPLSNDWFAHPTVRMRCDKDDYFINDTIYWYYQVIVMVLFVTLLLSLAVFYGTIFLFVWRHESLMFERYGKSKYRGYWIRIHASSSSSARNASGKSTKTAKSTKEQRACSESGDKRKSSTKNSPVSSDGKSERLRCACLCESSRGGEDSVPSGISNSQCQMKVTESTELRNPEILSVLPSNSMVDKQSKTSAGNKYQCCCLRSSAPARQTIGLKLDFTNNRNIEDVDTNIPFPKHADYKTRTKWAAKTMERRRNPHVHTARTFALIAVAFVISYSPYLVYTSTPMTKRNMHSLDDDDPWYVQLGRILFYLYFTNSAANPVIYSCMNRHFRSRVSTLFYKCNCRTTTCPTVMRPNAADARIDREMQTLTRPADSTFEQTVPKLTEPVLGSSVQENESATDTALVDKLTK</sequence>
<keyword evidence="7 8" id="KW-0807">Transducer</keyword>
<evidence type="ECO:0000256" key="9">
    <source>
        <dbReference type="SAM" id="MobiDB-lite"/>
    </source>
</evidence>
<feature type="compositionally biased region" description="Low complexity" evidence="9">
    <location>
        <begin position="275"/>
        <end position="287"/>
    </location>
</feature>
<dbReference type="CDD" id="cd00637">
    <property type="entry name" value="7tm_classA_rhodopsin-like"/>
    <property type="match status" value="2"/>
</dbReference>
<keyword evidence="3 10" id="KW-1133">Transmembrane helix</keyword>
<evidence type="ECO:0000256" key="4">
    <source>
        <dbReference type="ARBA" id="ARBA00023040"/>
    </source>
</evidence>
<comment type="caution">
    <text evidence="12">The sequence shown here is derived from an EMBL/GenBank/DDBJ whole genome shotgun (WGS) entry which is preliminary data.</text>
</comment>
<feature type="transmembrane region" description="Helical" evidence="10">
    <location>
        <begin position="67"/>
        <end position="90"/>
    </location>
</feature>
<evidence type="ECO:0000313" key="12">
    <source>
        <dbReference type="EMBL" id="KAF7261250.1"/>
    </source>
</evidence>
<dbReference type="PROSITE" id="PS00237">
    <property type="entry name" value="G_PROTEIN_RECEP_F1_1"/>
    <property type="match status" value="1"/>
</dbReference>
<feature type="region of interest" description="Disordered" evidence="9">
    <location>
        <begin position="575"/>
        <end position="595"/>
    </location>
</feature>
<evidence type="ECO:0000256" key="3">
    <source>
        <dbReference type="ARBA" id="ARBA00022989"/>
    </source>
</evidence>
<dbReference type="GO" id="GO:0005886">
    <property type="term" value="C:plasma membrane"/>
    <property type="evidence" value="ECO:0007669"/>
    <property type="project" value="TreeGrafter"/>
</dbReference>
<feature type="compositionally biased region" description="Polar residues" evidence="9">
    <location>
        <begin position="576"/>
        <end position="586"/>
    </location>
</feature>
<dbReference type="OrthoDB" id="5969463at2759"/>
<comment type="similarity">
    <text evidence="8">Belongs to the G-protein coupled receptor 1 family.</text>
</comment>
<evidence type="ECO:0000256" key="5">
    <source>
        <dbReference type="ARBA" id="ARBA00023136"/>
    </source>
</evidence>
<feature type="transmembrane region" description="Helical" evidence="10">
    <location>
        <begin position="146"/>
        <end position="164"/>
    </location>
</feature>
<feature type="transmembrane region" description="Helical" evidence="10">
    <location>
        <begin position="110"/>
        <end position="134"/>
    </location>
</feature>
<accession>A0A8S9Z6F4</accession>
<keyword evidence="4 8" id="KW-0297">G-protein coupled receptor</keyword>
<evidence type="ECO:0000256" key="8">
    <source>
        <dbReference type="RuleBase" id="RU000688"/>
    </source>
</evidence>
<keyword evidence="13" id="KW-1185">Reference proteome</keyword>
<protein>
    <recommendedName>
        <fullName evidence="11">G-protein coupled receptors family 1 profile domain-containing protein</fullName>
    </recommendedName>
</protein>
<evidence type="ECO:0000313" key="13">
    <source>
        <dbReference type="Proteomes" id="UP000822476"/>
    </source>
</evidence>
<gene>
    <name evidence="12" type="ORF">EG68_01416</name>
</gene>
<dbReference type="AlphaFoldDB" id="A0A8S9Z6F4"/>
<comment type="subcellular location">
    <subcellularLocation>
        <location evidence="1">Membrane</location>
        <topology evidence="1">Multi-pass membrane protein</topology>
    </subcellularLocation>
</comment>
<organism evidence="12 13">
    <name type="scientific">Paragonimus skrjabini miyazakii</name>
    <dbReference type="NCBI Taxonomy" id="59628"/>
    <lineage>
        <taxon>Eukaryota</taxon>
        <taxon>Metazoa</taxon>
        <taxon>Spiralia</taxon>
        <taxon>Lophotrochozoa</taxon>
        <taxon>Platyhelminthes</taxon>
        <taxon>Trematoda</taxon>
        <taxon>Digenea</taxon>
        <taxon>Plagiorchiida</taxon>
        <taxon>Troglotremata</taxon>
        <taxon>Troglotrematidae</taxon>
        <taxon>Paragonimus</taxon>
    </lineage>
</organism>
<evidence type="ECO:0000256" key="1">
    <source>
        <dbReference type="ARBA" id="ARBA00004141"/>
    </source>
</evidence>
<evidence type="ECO:0000256" key="7">
    <source>
        <dbReference type="ARBA" id="ARBA00023224"/>
    </source>
</evidence>